<comment type="subcellular location">
    <subcellularLocation>
        <location evidence="1">Membrane</location>
        <topology evidence="1">Multi-pass membrane protein</topology>
    </subcellularLocation>
</comment>
<evidence type="ECO:0000256" key="1">
    <source>
        <dbReference type="ARBA" id="ARBA00004141"/>
    </source>
</evidence>
<dbReference type="GO" id="GO:0016020">
    <property type="term" value="C:membrane"/>
    <property type="evidence" value="ECO:0007669"/>
    <property type="project" value="UniProtKB-SubCell"/>
</dbReference>
<dbReference type="GO" id="GO:0022857">
    <property type="term" value="F:transmembrane transporter activity"/>
    <property type="evidence" value="ECO:0007669"/>
    <property type="project" value="InterPro"/>
</dbReference>
<dbReference type="InterPro" id="IPR036259">
    <property type="entry name" value="MFS_trans_sf"/>
</dbReference>
<gene>
    <name evidence="9" type="ORF">KI688_012916</name>
</gene>
<feature type="transmembrane region" description="Helical" evidence="7">
    <location>
        <begin position="340"/>
        <end position="357"/>
    </location>
</feature>
<evidence type="ECO:0000256" key="2">
    <source>
        <dbReference type="ARBA" id="ARBA00022448"/>
    </source>
</evidence>
<feature type="transmembrane region" description="Helical" evidence="7">
    <location>
        <begin position="82"/>
        <end position="101"/>
    </location>
</feature>
<feature type="transmembrane region" description="Helical" evidence="7">
    <location>
        <begin position="473"/>
        <end position="495"/>
    </location>
</feature>
<evidence type="ECO:0000256" key="6">
    <source>
        <dbReference type="SAM" id="MobiDB-lite"/>
    </source>
</evidence>
<proteinExistence type="predicted"/>
<evidence type="ECO:0000313" key="9">
    <source>
        <dbReference type="EMBL" id="KAG9067004.1"/>
    </source>
</evidence>
<dbReference type="EMBL" id="JAHRHY010000009">
    <property type="protein sequence ID" value="KAG9067004.1"/>
    <property type="molecule type" value="Genomic_DNA"/>
</dbReference>
<dbReference type="InterPro" id="IPR011701">
    <property type="entry name" value="MFS"/>
</dbReference>
<feature type="region of interest" description="Disordered" evidence="6">
    <location>
        <begin position="1"/>
        <end position="22"/>
    </location>
</feature>
<evidence type="ECO:0000256" key="3">
    <source>
        <dbReference type="ARBA" id="ARBA00022692"/>
    </source>
</evidence>
<dbReference type="PROSITE" id="PS50850">
    <property type="entry name" value="MFS"/>
    <property type="match status" value="1"/>
</dbReference>
<keyword evidence="10" id="KW-1185">Reference proteome</keyword>
<evidence type="ECO:0000256" key="7">
    <source>
        <dbReference type="SAM" id="Phobius"/>
    </source>
</evidence>
<name>A0A9P7XW57_9FUNG</name>
<dbReference type="PANTHER" id="PTHR42718">
    <property type="entry name" value="MAJOR FACILITATOR SUPERFAMILY MULTIDRUG TRANSPORTER MFSC"/>
    <property type="match status" value="1"/>
</dbReference>
<accession>A0A9P7XW57</accession>
<dbReference type="SUPFAM" id="SSF103473">
    <property type="entry name" value="MFS general substrate transporter"/>
    <property type="match status" value="2"/>
</dbReference>
<feature type="transmembrane region" description="Helical" evidence="7">
    <location>
        <begin position="202"/>
        <end position="222"/>
    </location>
</feature>
<dbReference type="AlphaFoldDB" id="A0A9P7XW57"/>
<dbReference type="PANTHER" id="PTHR42718:SF9">
    <property type="entry name" value="MAJOR FACILITATOR SUPERFAMILY MULTIDRUG TRANSPORTER MFSC"/>
    <property type="match status" value="1"/>
</dbReference>
<evidence type="ECO:0000256" key="5">
    <source>
        <dbReference type="ARBA" id="ARBA00023136"/>
    </source>
</evidence>
<feature type="transmembrane region" description="Helical" evidence="7">
    <location>
        <begin position="175"/>
        <end position="196"/>
    </location>
</feature>
<keyword evidence="2" id="KW-0813">Transport</keyword>
<keyword evidence="5 7" id="KW-0472">Membrane</keyword>
<dbReference type="OrthoDB" id="2130629at2759"/>
<comment type="caution">
    <text evidence="9">The sequence shown here is derived from an EMBL/GenBank/DDBJ whole genome shotgun (WGS) entry which is preliminary data.</text>
</comment>
<dbReference type="Gene3D" id="1.20.1720.10">
    <property type="entry name" value="Multidrug resistance protein D"/>
    <property type="match status" value="1"/>
</dbReference>
<feature type="transmembrane region" description="Helical" evidence="7">
    <location>
        <begin position="306"/>
        <end position="328"/>
    </location>
</feature>
<feature type="domain" description="Major facilitator superfamily (MFS) profile" evidence="8">
    <location>
        <begin position="47"/>
        <end position="499"/>
    </location>
</feature>
<feature type="transmembrane region" description="Helical" evidence="7">
    <location>
        <begin position="393"/>
        <end position="417"/>
    </location>
</feature>
<feature type="transmembrane region" description="Helical" evidence="7">
    <location>
        <begin position="369"/>
        <end position="387"/>
    </location>
</feature>
<dbReference type="Gene3D" id="1.20.1250.20">
    <property type="entry name" value="MFS general substrate transporter like domains"/>
    <property type="match status" value="1"/>
</dbReference>
<feature type="transmembrane region" description="Helical" evidence="7">
    <location>
        <begin position="234"/>
        <end position="254"/>
    </location>
</feature>
<feature type="transmembrane region" description="Helical" evidence="7">
    <location>
        <begin position="266"/>
        <end position="285"/>
    </location>
</feature>
<sequence length="552" mass="58841">MKTEVDAIHQHTPQQPQKQEVDEERIQVDEKQQTKLSAFQEKMAPLMLFVVSMAQFIDIMNGSSMTVALVDISKALGFDSYSTQWIISAYVVTFGGFLLLSGRIGDVYGHRRVFLAGQIWFGVWSLVISFSTSPAMFCITRALQGIGAAMSVPTALGLITTTFPAGPKRTRALSVFGGFGAAGAVVGLLLAGAFISSVGWEWIFRFSSIFSFLLFVVGYLAIPVAPPKVVTAKIDVAGAMTATSSMICIIYYISTGSATGWASVQTLPVLIAGLVLLVAFFWIELRLVKNPIMPFRIWRLQNFSSAFVAILFLQGQFQGFTYFSTLIFQNVMGYTSMQTALAFLAHSLFAVVAFTVLGKVLPKYRLKPFILTGFAFRCVAALMFAFVKSTTSYWTLPFLGLLVHVIGLGTSVLPAQITALKDAQNEDQGVVGALYSTGMQLGAPLGLVIVTLISENSVAVTVGTPVEEVMKSYRNGLFGVVALGVLGAVVTAFMMPNTAPAPPATPAAPIAPAGDSADAAVVTGAAVGAGATVVDLDLDEALAEAAEKMEMV</sequence>
<reference evidence="9" key="1">
    <citation type="submission" date="2021-06" db="EMBL/GenBank/DDBJ databases">
        <title>Genome Sequence of Mortierella hyaline Strain SCG-10, a Cold-Adapted, Nitrate-Reducing Fungus Isolated from Soil in Minnesota, USA.</title>
        <authorList>
            <person name="Aldossari N."/>
        </authorList>
    </citation>
    <scope>NUCLEOTIDE SEQUENCE</scope>
    <source>
        <strain evidence="9">SCG-10</strain>
    </source>
</reference>
<protein>
    <recommendedName>
        <fullName evidence="8">Major facilitator superfamily (MFS) profile domain-containing protein</fullName>
    </recommendedName>
</protein>
<dbReference type="Proteomes" id="UP000707451">
    <property type="component" value="Unassembled WGS sequence"/>
</dbReference>
<feature type="transmembrane region" description="Helical" evidence="7">
    <location>
        <begin position="46"/>
        <end position="70"/>
    </location>
</feature>
<evidence type="ECO:0000259" key="8">
    <source>
        <dbReference type="PROSITE" id="PS50850"/>
    </source>
</evidence>
<feature type="transmembrane region" description="Helical" evidence="7">
    <location>
        <begin position="142"/>
        <end position="163"/>
    </location>
</feature>
<dbReference type="InterPro" id="IPR020846">
    <property type="entry name" value="MFS_dom"/>
</dbReference>
<evidence type="ECO:0000313" key="10">
    <source>
        <dbReference type="Proteomes" id="UP000707451"/>
    </source>
</evidence>
<dbReference type="Pfam" id="PF07690">
    <property type="entry name" value="MFS_1"/>
    <property type="match status" value="1"/>
</dbReference>
<keyword evidence="4 7" id="KW-1133">Transmembrane helix</keyword>
<keyword evidence="3 7" id="KW-0812">Transmembrane</keyword>
<organism evidence="9 10">
    <name type="scientific">Linnemannia hyalina</name>
    <dbReference type="NCBI Taxonomy" id="64524"/>
    <lineage>
        <taxon>Eukaryota</taxon>
        <taxon>Fungi</taxon>
        <taxon>Fungi incertae sedis</taxon>
        <taxon>Mucoromycota</taxon>
        <taxon>Mortierellomycotina</taxon>
        <taxon>Mortierellomycetes</taxon>
        <taxon>Mortierellales</taxon>
        <taxon>Mortierellaceae</taxon>
        <taxon>Linnemannia</taxon>
    </lineage>
</organism>
<evidence type="ECO:0000256" key="4">
    <source>
        <dbReference type="ARBA" id="ARBA00022989"/>
    </source>
</evidence>
<feature type="transmembrane region" description="Helical" evidence="7">
    <location>
        <begin position="113"/>
        <end position="130"/>
    </location>
</feature>